<sequence length="52" mass="6280">MTRSNKQRPGFIERYGVWITLVMWLLLSLFPILAIPIVLMMFGFLIYLWVKY</sequence>
<accession>A0A1G8P4M3</accession>
<evidence type="ECO:0000256" key="1">
    <source>
        <dbReference type="SAM" id="Phobius"/>
    </source>
</evidence>
<keyword evidence="1" id="KW-0472">Membrane</keyword>
<dbReference type="Proteomes" id="UP000199527">
    <property type="component" value="Unassembled WGS sequence"/>
</dbReference>
<dbReference type="RefSeq" id="WP_176819205.1">
    <property type="nucleotide sequence ID" value="NZ_FNEM01000003.1"/>
</dbReference>
<feature type="transmembrane region" description="Helical" evidence="1">
    <location>
        <begin position="21"/>
        <end position="50"/>
    </location>
</feature>
<proteinExistence type="predicted"/>
<organism evidence="2 3">
    <name type="scientific">Ferrimonas sediminum</name>
    <dbReference type="NCBI Taxonomy" id="718193"/>
    <lineage>
        <taxon>Bacteria</taxon>
        <taxon>Pseudomonadati</taxon>
        <taxon>Pseudomonadota</taxon>
        <taxon>Gammaproteobacteria</taxon>
        <taxon>Alteromonadales</taxon>
        <taxon>Ferrimonadaceae</taxon>
        <taxon>Ferrimonas</taxon>
    </lineage>
</organism>
<keyword evidence="1" id="KW-0812">Transmembrane</keyword>
<keyword evidence="3" id="KW-1185">Reference proteome</keyword>
<name>A0A1G8P4M3_9GAMM</name>
<keyword evidence="1" id="KW-1133">Transmembrane helix</keyword>
<dbReference type="AlphaFoldDB" id="A0A1G8P4M3"/>
<protein>
    <submittedName>
        <fullName evidence="2">Uncharacterized protein</fullName>
    </submittedName>
</protein>
<gene>
    <name evidence="2" type="ORF">SAMN04488540_103334</name>
</gene>
<evidence type="ECO:0000313" key="2">
    <source>
        <dbReference type="EMBL" id="SDI87449.1"/>
    </source>
</evidence>
<evidence type="ECO:0000313" key="3">
    <source>
        <dbReference type="Proteomes" id="UP000199527"/>
    </source>
</evidence>
<reference evidence="3" key="1">
    <citation type="submission" date="2016-10" db="EMBL/GenBank/DDBJ databases">
        <authorList>
            <person name="Varghese N."/>
            <person name="Submissions S."/>
        </authorList>
    </citation>
    <scope>NUCLEOTIDE SEQUENCE [LARGE SCALE GENOMIC DNA]</scope>
    <source>
        <strain evidence="3">DSM 23317</strain>
    </source>
</reference>
<dbReference type="EMBL" id="FNEM01000003">
    <property type="protein sequence ID" value="SDI87449.1"/>
    <property type="molecule type" value="Genomic_DNA"/>
</dbReference>